<organism evidence="1 2">
    <name type="scientific">Fusarium acutatum</name>
    <dbReference type="NCBI Taxonomy" id="78861"/>
    <lineage>
        <taxon>Eukaryota</taxon>
        <taxon>Fungi</taxon>
        <taxon>Dikarya</taxon>
        <taxon>Ascomycota</taxon>
        <taxon>Pezizomycotina</taxon>
        <taxon>Sordariomycetes</taxon>
        <taxon>Hypocreomycetidae</taxon>
        <taxon>Hypocreales</taxon>
        <taxon>Nectriaceae</taxon>
        <taxon>Fusarium</taxon>
        <taxon>Fusarium fujikuroi species complex</taxon>
    </lineage>
</organism>
<proteinExistence type="predicted"/>
<protein>
    <submittedName>
        <fullName evidence="1">Uncharacterized protein</fullName>
    </submittedName>
</protein>
<reference evidence="1 2" key="1">
    <citation type="submission" date="2020-01" db="EMBL/GenBank/DDBJ databases">
        <title>Identification and distribution of gene clusters putatively required for synthesis of sphingolipid metabolism inhibitors in phylogenetically diverse species of the filamentous fungus Fusarium.</title>
        <authorList>
            <person name="Kim H.-S."/>
            <person name="Busman M."/>
            <person name="Brown D.W."/>
            <person name="Divon H."/>
            <person name="Uhlig S."/>
            <person name="Proctor R.H."/>
        </authorList>
    </citation>
    <scope>NUCLEOTIDE SEQUENCE [LARGE SCALE GENOMIC DNA]</scope>
    <source>
        <strain evidence="1 2">NRRL 13308</strain>
    </source>
</reference>
<evidence type="ECO:0000313" key="2">
    <source>
        <dbReference type="Proteomes" id="UP000536711"/>
    </source>
</evidence>
<dbReference type="OrthoDB" id="199238at2759"/>
<sequence>MPQGLERQQYLEILGGLDMNAWIVGRQPAPLHIWATYCRGGEGIEDVTGLPRHLLDLISLVSRREDVLQELKQYAEVLPQTHDKMTGVYRSLILSAQIYLHQEPVAPLLSELFTLVRCLRQEITGADLGILAFPAYTLEYHGQLLEYRTLAVDVLSTPSTTYLPDGVLEFSLAGDCDSSEVGLCPPNVADYAWSRPHGLVEKPGMSPGVSEAWVYCDEYDIEVIRDGHKPKTVFLRTGLKGQTFETPADAYAVGCNWPEALSLHLEVGNWPSAFYLR</sequence>
<comment type="caution">
    <text evidence="1">The sequence shown here is derived from an EMBL/GenBank/DDBJ whole genome shotgun (WGS) entry which is preliminary data.</text>
</comment>
<accession>A0A8H4NBA6</accession>
<keyword evidence="2" id="KW-1185">Reference proteome</keyword>
<evidence type="ECO:0000313" key="1">
    <source>
        <dbReference type="EMBL" id="KAF4416000.1"/>
    </source>
</evidence>
<dbReference type="EMBL" id="JAADJF010000493">
    <property type="protein sequence ID" value="KAF4416000.1"/>
    <property type="molecule type" value="Genomic_DNA"/>
</dbReference>
<dbReference type="Proteomes" id="UP000536711">
    <property type="component" value="Unassembled WGS sequence"/>
</dbReference>
<dbReference type="AlphaFoldDB" id="A0A8H4NBA6"/>
<gene>
    <name evidence="1" type="ORF">FACUT_12942</name>
</gene>
<name>A0A8H4NBA6_9HYPO</name>